<protein>
    <submittedName>
        <fullName evidence="2">Glycosyl hydrolase family 5</fullName>
    </submittedName>
</protein>
<accession>A0A831LT96</accession>
<comment type="caution">
    <text evidence="2">The sequence shown here is derived from an EMBL/GenBank/DDBJ whole genome shotgun (WGS) entry which is preliminary data.</text>
</comment>
<dbReference type="AlphaFoldDB" id="A0A831LT96"/>
<feature type="chain" id="PRO_5032634380" evidence="1">
    <location>
        <begin position="26"/>
        <end position="58"/>
    </location>
</feature>
<dbReference type="EMBL" id="DSDK01000051">
    <property type="protein sequence ID" value="HDR50161.1"/>
    <property type="molecule type" value="Genomic_DNA"/>
</dbReference>
<keyword evidence="1" id="KW-0732">Signal</keyword>
<feature type="signal peptide" evidence="1">
    <location>
        <begin position="1"/>
        <end position="25"/>
    </location>
</feature>
<organism evidence="2">
    <name type="scientific">Mariniphaga anaerophila</name>
    <dbReference type="NCBI Taxonomy" id="1484053"/>
    <lineage>
        <taxon>Bacteria</taxon>
        <taxon>Pseudomonadati</taxon>
        <taxon>Bacteroidota</taxon>
        <taxon>Bacteroidia</taxon>
        <taxon>Marinilabiliales</taxon>
        <taxon>Prolixibacteraceae</taxon>
        <taxon>Mariniphaga</taxon>
    </lineage>
</organism>
<evidence type="ECO:0000256" key="1">
    <source>
        <dbReference type="SAM" id="SignalP"/>
    </source>
</evidence>
<gene>
    <name evidence="2" type="ORF">ENN90_00870</name>
</gene>
<evidence type="ECO:0000313" key="2">
    <source>
        <dbReference type="EMBL" id="HDR50161.1"/>
    </source>
</evidence>
<feature type="non-terminal residue" evidence="2">
    <location>
        <position position="58"/>
    </location>
</feature>
<sequence length="58" mass="6242">MKRRNFIKTTGMVAAGARLAGTASAGNLLNTTKNKLPRWKGFNLLDYFSPRGTGGRSA</sequence>
<dbReference type="Proteomes" id="UP000886047">
    <property type="component" value="Unassembled WGS sequence"/>
</dbReference>
<reference evidence="2" key="1">
    <citation type="journal article" date="2020" name="mSystems">
        <title>Genome- and Community-Level Interaction Insights into Carbon Utilization and Element Cycling Functions of Hydrothermarchaeota in Hydrothermal Sediment.</title>
        <authorList>
            <person name="Zhou Z."/>
            <person name="Liu Y."/>
            <person name="Xu W."/>
            <person name="Pan J."/>
            <person name="Luo Z.H."/>
            <person name="Li M."/>
        </authorList>
    </citation>
    <scope>NUCLEOTIDE SEQUENCE [LARGE SCALE GENOMIC DNA]</scope>
    <source>
        <strain evidence="2">SpSt-1217</strain>
    </source>
</reference>
<name>A0A831LT96_9BACT</name>
<keyword evidence="2" id="KW-0378">Hydrolase</keyword>
<proteinExistence type="predicted"/>
<dbReference type="GO" id="GO:0016787">
    <property type="term" value="F:hydrolase activity"/>
    <property type="evidence" value="ECO:0007669"/>
    <property type="project" value="UniProtKB-KW"/>
</dbReference>